<evidence type="ECO:0000256" key="1">
    <source>
        <dbReference type="SAM" id="MobiDB-lite"/>
    </source>
</evidence>
<comment type="caution">
    <text evidence="2">The sequence shown here is derived from an EMBL/GenBank/DDBJ whole genome shotgun (WGS) entry which is preliminary data.</text>
</comment>
<protein>
    <submittedName>
        <fullName evidence="2">Uncharacterized protein</fullName>
    </submittedName>
</protein>
<name>A0AAE4CMP9_9ACTN</name>
<dbReference type="RefSeq" id="WP_310267586.1">
    <property type="nucleotide sequence ID" value="NZ_JAVDXW010000001.1"/>
</dbReference>
<evidence type="ECO:0000313" key="2">
    <source>
        <dbReference type="EMBL" id="MDR7299833.1"/>
    </source>
</evidence>
<reference evidence="2" key="1">
    <citation type="submission" date="2023-07" db="EMBL/GenBank/DDBJ databases">
        <title>Sequencing the genomes of 1000 actinobacteria strains.</title>
        <authorList>
            <person name="Klenk H.-P."/>
        </authorList>
    </citation>
    <scope>NUCLEOTIDE SEQUENCE</scope>
    <source>
        <strain evidence="2">DSM 45977</strain>
    </source>
</reference>
<proteinExistence type="predicted"/>
<dbReference type="EMBL" id="JAVDXW010000001">
    <property type="protein sequence ID" value="MDR7299833.1"/>
    <property type="molecule type" value="Genomic_DNA"/>
</dbReference>
<organism evidence="2 3">
    <name type="scientific">Haloactinomyces albus</name>
    <dbReference type="NCBI Taxonomy" id="1352928"/>
    <lineage>
        <taxon>Bacteria</taxon>
        <taxon>Bacillati</taxon>
        <taxon>Actinomycetota</taxon>
        <taxon>Actinomycetes</taxon>
        <taxon>Actinopolysporales</taxon>
        <taxon>Actinopolysporaceae</taxon>
        <taxon>Haloactinomyces</taxon>
    </lineage>
</organism>
<dbReference type="AlphaFoldDB" id="A0AAE4CMP9"/>
<keyword evidence="3" id="KW-1185">Reference proteome</keyword>
<dbReference type="Proteomes" id="UP001180845">
    <property type="component" value="Unassembled WGS sequence"/>
</dbReference>
<gene>
    <name evidence="2" type="ORF">JOF55_000014</name>
</gene>
<sequence length="83" mass="9074">MLLSTAIAVGAQRVRELITDPARRPLWDGNENPAEAAAGQRIRSVGEVFTVALTKDGLRENNGVESDEERRPAGRQNPGVHER</sequence>
<feature type="region of interest" description="Disordered" evidence="1">
    <location>
        <begin position="58"/>
        <end position="83"/>
    </location>
</feature>
<accession>A0AAE4CMP9</accession>
<evidence type="ECO:0000313" key="3">
    <source>
        <dbReference type="Proteomes" id="UP001180845"/>
    </source>
</evidence>